<evidence type="ECO:0000256" key="6">
    <source>
        <dbReference type="ARBA" id="ARBA00022824"/>
    </source>
</evidence>
<gene>
    <name evidence="21" type="ORF">HF521_011907</name>
</gene>
<evidence type="ECO:0000256" key="16">
    <source>
        <dbReference type="ARBA" id="ARBA00048765"/>
    </source>
</evidence>
<dbReference type="EC" id="1.3.1.94" evidence="4 19"/>
<protein>
    <recommendedName>
        <fullName evidence="14 19">Polyprenal reductase</fullName>
        <ecNumber evidence="3 19">1.3.1.22</ecNumber>
        <ecNumber evidence="4 19">1.3.1.94</ecNumber>
    </recommendedName>
</protein>
<organism evidence="21 22">
    <name type="scientific">Silurus meridionalis</name>
    <name type="common">Southern catfish</name>
    <name type="synonym">Silurus soldatovi meridionalis</name>
    <dbReference type="NCBI Taxonomy" id="175797"/>
    <lineage>
        <taxon>Eukaryota</taxon>
        <taxon>Metazoa</taxon>
        <taxon>Chordata</taxon>
        <taxon>Craniata</taxon>
        <taxon>Vertebrata</taxon>
        <taxon>Euteleostomi</taxon>
        <taxon>Actinopterygii</taxon>
        <taxon>Neopterygii</taxon>
        <taxon>Teleostei</taxon>
        <taxon>Ostariophysi</taxon>
        <taxon>Siluriformes</taxon>
        <taxon>Siluridae</taxon>
        <taxon>Silurus</taxon>
    </lineage>
</organism>
<keyword evidence="11 19" id="KW-0472">Membrane</keyword>
<reference evidence="21" key="1">
    <citation type="submission" date="2020-08" db="EMBL/GenBank/DDBJ databases">
        <title>Chromosome-level assembly of Southern catfish (Silurus meridionalis) provides insights into visual adaptation to the nocturnal and benthic lifestyles.</title>
        <authorList>
            <person name="Zhang Y."/>
            <person name="Wang D."/>
            <person name="Peng Z."/>
        </authorList>
    </citation>
    <scope>NUCLEOTIDE SEQUENCE</scope>
    <source>
        <strain evidence="21">SWU-2019-XX</strain>
        <tissue evidence="21">Muscle</tissue>
    </source>
</reference>
<evidence type="ECO:0000256" key="8">
    <source>
        <dbReference type="ARBA" id="ARBA00022989"/>
    </source>
</evidence>
<dbReference type="Pfam" id="PF02544">
    <property type="entry name" value="Steroid_dh"/>
    <property type="match status" value="1"/>
</dbReference>
<evidence type="ECO:0000256" key="19">
    <source>
        <dbReference type="RuleBase" id="RU367081"/>
    </source>
</evidence>
<comment type="catalytic activity">
    <reaction evidence="17">
        <text>17beta-hydroxy-5alpha-androstan-3-one + NADP(+) = testosterone + NADPH + H(+)</text>
        <dbReference type="Rhea" id="RHEA:50820"/>
        <dbReference type="ChEBI" id="CHEBI:15378"/>
        <dbReference type="ChEBI" id="CHEBI:16330"/>
        <dbReference type="ChEBI" id="CHEBI:17347"/>
        <dbReference type="ChEBI" id="CHEBI:57783"/>
        <dbReference type="ChEBI" id="CHEBI:58349"/>
        <dbReference type="EC" id="1.3.1.22"/>
    </reaction>
    <physiologicalReaction direction="right-to-left" evidence="17">
        <dbReference type="Rhea" id="RHEA:50822"/>
    </physiologicalReaction>
</comment>
<feature type="transmembrane region" description="Helical" evidence="19">
    <location>
        <begin position="252"/>
        <end position="277"/>
    </location>
</feature>
<comment type="catalytic activity">
    <reaction evidence="16">
        <text>a 3-oxo-5alpha-steroid + NADP(+) = a 3-oxo-Delta(4)-steroid + NADPH + H(+)</text>
        <dbReference type="Rhea" id="RHEA:54384"/>
        <dbReference type="ChEBI" id="CHEBI:13601"/>
        <dbReference type="ChEBI" id="CHEBI:15378"/>
        <dbReference type="ChEBI" id="CHEBI:47909"/>
        <dbReference type="ChEBI" id="CHEBI:57783"/>
        <dbReference type="ChEBI" id="CHEBI:58349"/>
        <dbReference type="EC" id="1.3.1.22"/>
    </reaction>
    <physiologicalReaction direction="right-to-left" evidence="16">
        <dbReference type="Rhea" id="RHEA:54386"/>
    </physiologicalReaction>
</comment>
<keyword evidence="10" id="KW-0443">Lipid metabolism</keyword>
<evidence type="ECO:0000259" key="20">
    <source>
        <dbReference type="Pfam" id="PF02544"/>
    </source>
</evidence>
<evidence type="ECO:0000256" key="13">
    <source>
        <dbReference type="ARBA" id="ARBA00046320"/>
    </source>
</evidence>
<dbReference type="GO" id="GO:0005789">
    <property type="term" value="C:endoplasmic reticulum membrane"/>
    <property type="evidence" value="ECO:0007669"/>
    <property type="project" value="UniProtKB-SubCell"/>
</dbReference>
<evidence type="ECO:0000256" key="4">
    <source>
        <dbReference type="ARBA" id="ARBA00012522"/>
    </source>
</evidence>
<keyword evidence="5 19" id="KW-0812">Transmembrane</keyword>
<comment type="catalytic activity">
    <reaction evidence="15">
        <text>androst-4-ene-3,17-dione + NADPH + H(+) = 5alpha-androstan-3,17-dione + NADP(+)</text>
        <dbReference type="Rhea" id="RHEA:50816"/>
        <dbReference type="ChEBI" id="CHEBI:15378"/>
        <dbReference type="ChEBI" id="CHEBI:15994"/>
        <dbReference type="ChEBI" id="CHEBI:16422"/>
        <dbReference type="ChEBI" id="CHEBI:57783"/>
        <dbReference type="ChEBI" id="CHEBI:58349"/>
    </reaction>
    <physiologicalReaction direction="right-to-left" evidence="15">
        <dbReference type="Rhea" id="RHEA:50818"/>
    </physiologicalReaction>
</comment>
<dbReference type="GO" id="GO:0160198">
    <property type="term" value="F:polyprenal reductase activity"/>
    <property type="evidence" value="ECO:0007669"/>
    <property type="project" value="UniProtKB-EC"/>
</dbReference>
<evidence type="ECO:0000256" key="5">
    <source>
        <dbReference type="ARBA" id="ARBA00022692"/>
    </source>
</evidence>
<dbReference type="OrthoDB" id="541710at2759"/>
<dbReference type="GO" id="GO:0047751">
    <property type="term" value="F:3-oxo-5-alpha-steroid 4-dehydrogenase (NADP+) activity"/>
    <property type="evidence" value="ECO:0007669"/>
    <property type="project" value="UniProtKB-UniRule"/>
</dbReference>
<evidence type="ECO:0000256" key="12">
    <source>
        <dbReference type="ARBA" id="ARBA00045898"/>
    </source>
</evidence>
<keyword evidence="6 19" id="KW-0256">Endoplasmic reticulum</keyword>
<evidence type="ECO:0000256" key="7">
    <source>
        <dbReference type="ARBA" id="ARBA00022857"/>
    </source>
</evidence>
<evidence type="ECO:0000256" key="14">
    <source>
        <dbReference type="ARBA" id="ARBA00047186"/>
    </source>
</evidence>
<feature type="transmembrane region" description="Helical" evidence="19">
    <location>
        <begin position="186"/>
        <end position="208"/>
    </location>
</feature>
<keyword evidence="7 19" id="KW-0521">NADP</keyword>
<dbReference type="GO" id="GO:0102389">
    <property type="term" value="F:polyprenol reductase activity"/>
    <property type="evidence" value="ECO:0007669"/>
    <property type="project" value="UniProtKB-UniRule"/>
</dbReference>
<dbReference type="InterPro" id="IPR001104">
    <property type="entry name" value="3-oxo-5_a-steroid_4-DH_C"/>
</dbReference>
<dbReference type="EMBL" id="JABFDY010000023">
    <property type="protein sequence ID" value="KAF7690103.1"/>
    <property type="molecule type" value="Genomic_DNA"/>
</dbReference>
<dbReference type="PROSITE" id="PS50244">
    <property type="entry name" value="S5A_REDUCTASE"/>
    <property type="match status" value="1"/>
</dbReference>
<feature type="domain" description="3-oxo-5-alpha-steroid 4-dehydrogenase C-terminal" evidence="20">
    <location>
        <begin position="188"/>
        <end position="310"/>
    </location>
</feature>
<keyword evidence="8 19" id="KW-1133">Transmembrane helix</keyword>
<feature type="transmembrane region" description="Helical" evidence="19">
    <location>
        <begin position="12"/>
        <end position="31"/>
    </location>
</feature>
<dbReference type="Proteomes" id="UP000606274">
    <property type="component" value="Unassembled WGS sequence"/>
</dbReference>
<evidence type="ECO:0000256" key="15">
    <source>
        <dbReference type="ARBA" id="ARBA00048095"/>
    </source>
</evidence>
<name>A0A8T0AF70_SILME</name>
<evidence type="ECO:0000256" key="17">
    <source>
        <dbReference type="ARBA" id="ARBA00049397"/>
    </source>
</evidence>
<evidence type="ECO:0000256" key="9">
    <source>
        <dbReference type="ARBA" id="ARBA00023002"/>
    </source>
</evidence>
<accession>A0A8T0AF70</accession>
<evidence type="ECO:0000313" key="22">
    <source>
        <dbReference type="Proteomes" id="UP000606274"/>
    </source>
</evidence>
<proteinExistence type="inferred from homology"/>
<comment type="caution">
    <text evidence="21">The sequence shown here is derived from an EMBL/GenBank/DDBJ whole genome shotgun (WGS) entry which is preliminary data.</text>
</comment>
<dbReference type="EC" id="1.3.1.22" evidence="3 19"/>
<comment type="pathway">
    <text evidence="2 19">Protein modification; protein glycosylation.</text>
</comment>
<feature type="transmembrane region" description="Helical" evidence="19">
    <location>
        <begin position="142"/>
        <end position="166"/>
    </location>
</feature>
<comment type="similarity">
    <text evidence="13 19">Belongs to the steroid 5-alpha reductase family. Polyprenal reductase subfamily.</text>
</comment>
<evidence type="ECO:0000256" key="11">
    <source>
        <dbReference type="ARBA" id="ARBA00023136"/>
    </source>
</evidence>
<dbReference type="GO" id="GO:0006488">
    <property type="term" value="P:dolichol-linked oligosaccharide biosynthetic process"/>
    <property type="evidence" value="ECO:0007669"/>
    <property type="project" value="UniProtKB-UniRule"/>
</dbReference>
<dbReference type="PANTHER" id="PTHR14624">
    <property type="entry name" value="DFG10 PROTEIN"/>
    <property type="match status" value="1"/>
</dbReference>
<dbReference type="InterPro" id="IPR039698">
    <property type="entry name" value="Dfg10/SRD5A3"/>
</dbReference>
<evidence type="ECO:0000256" key="10">
    <source>
        <dbReference type="ARBA" id="ARBA00023098"/>
    </source>
</evidence>
<comment type="subcellular location">
    <subcellularLocation>
        <location evidence="1">Endoplasmic reticulum membrane</location>
        <topology evidence="1">Multi-pass membrane protein</topology>
    </subcellularLocation>
</comment>
<feature type="transmembrane region" description="Helical" evidence="19">
    <location>
        <begin position="69"/>
        <end position="89"/>
    </location>
</feature>
<dbReference type="GO" id="GO:0016095">
    <property type="term" value="P:polyprenol catabolic process"/>
    <property type="evidence" value="ECO:0007669"/>
    <property type="project" value="UniProtKB-UniRule"/>
</dbReference>
<evidence type="ECO:0000256" key="1">
    <source>
        <dbReference type="ARBA" id="ARBA00004477"/>
    </source>
</evidence>
<comment type="catalytic activity">
    <reaction evidence="18 19">
        <text>a di-trans,poly-cis-dolichal + NADP(+) = a di-trans,poly-cis-polyprenal + NADPH + H(+)</text>
        <dbReference type="Rhea" id="RHEA:80727"/>
        <dbReference type="Rhea" id="RHEA-COMP:19536"/>
        <dbReference type="Rhea" id="RHEA-COMP:19537"/>
        <dbReference type="ChEBI" id="CHEBI:15378"/>
        <dbReference type="ChEBI" id="CHEBI:57783"/>
        <dbReference type="ChEBI" id="CHEBI:58349"/>
        <dbReference type="ChEBI" id="CHEBI:231623"/>
        <dbReference type="ChEBI" id="CHEBI:231637"/>
        <dbReference type="EC" id="1.3.1.94"/>
    </reaction>
    <physiologicalReaction direction="right-to-left" evidence="18 19">
        <dbReference type="Rhea" id="RHEA:80729"/>
    </physiologicalReaction>
</comment>
<keyword evidence="9 19" id="KW-0560">Oxidoreductase</keyword>
<evidence type="ECO:0000313" key="21">
    <source>
        <dbReference type="EMBL" id="KAF7690103.1"/>
    </source>
</evidence>
<sequence length="310" mass="35721">MMLVALQTVDIVWLLLALCFLIAFGICKFSLTLPGELEYIFQAFIRYGKTIAQTQQPRNVPLLYVPKRWFWHFYAVSVFWNGLLLFFSLRTVFLQEQLPVFLWDLLGFLTGEPKTAWGEIKLTILVLQALVWIHSFRRLLECLWVSVFSDGLINIVQYAFGLSYYILLGLTVLSVNASLTTEGISVLTFSQSIWHIAGVLLFLWASLLQHRSLSLLASLRTSSSGRVETFAHRMPHGGWFERVSCPHYLAELLIYTALSICCGCSSFTWWLVVLYVLCNQVLAAHLCHEYYRRTFKTYPPERKAIIPFLL</sequence>
<dbReference type="AlphaFoldDB" id="A0A8T0AF70"/>
<evidence type="ECO:0000256" key="3">
    <source>
        <dbReference type="ARBA" id="ARBA00012049"/>
    </source>
</evidence>
<dbReference type="FunFam" id="1.20.120.1630:FF:000021">
    <property type="entry name" value="Polyprenol reductase 1"/>
    <property type="match status" value="1"/>
</dbReference>
<dbReference type="PANTHER" id="PTHR14624:SF0">
    <property type="entry name" value="POLYPRENOL REDUCTASE"/>
    <property type="match status" value="1"/>
</dbReference>
<keyword evidence="22" id="KW-1185">Reference proteome</keyword>
<comment type="function">
    <text evidence="12">Plays a key role in early steps of protein N-linked glycosylation by being involved in the conversion of polyprenol into dolichol. Acts as a polyprenal reductase that mediates the reduction of polyprenal into dolichal in a NADP-dependent mechanism. Dolichols are required for the synthesis of dolichol-linked monosaccharides and the oligosaccharide precursor used for N-glycosylation. Also able to convert testosterone (T) into 5-alpha-dihydrotestosterone (DHT).</text>
</comment>
<evidence type="ECO:0000256" key="2">
    <source>
        <dbReference type="ARBA" id="ARBA00004922"/>
    </source>
</evidence>
<evidence type="ECO:0000256" key="18">
    <source>
        <dbReference type="ARBA" id="ARBA00049427"/>
    </source>
</evidence>